<dbReference type="InterPro" id="IPR009003">
    <property type="entry name" value="Peptidase_S1_PA"/>
</dbReference>
<dbReference type="GO" id="GO:0006508">
    <property type="term" value="P:proteolysis"/>
    <property type="evidence" value="ECO:0007669"/>
    <property type="project" value="UniProtKB-KW"/>
</dbReference>
<evidence type="ECO:0000313" key="10">
    <source>
        <dbReference type="Proteomes" id="UP000694404"/>
    </source>
</evidence>
<dbReference type="PRINTS" id="PR00722">
    <property type="entry name" value="CHYMOTRYPSIN"/>
</dbReference>
<dbReference type="PANTHER" id="PTHR24271:SF81">
    <property type="entry name" value="GRANZYME B"/>
    <property type="match status" value="1"/>
</dbReference>
<protein>
    <recommendedName>
        <fullName evidence="8">Peptidase S1 domain-containing protein</fullName>
    </recommendedName>
</protein>
<reference evidence="9" key="2">
    <citation type="submission" date="2025-09" db="UniProtKB">
        <authorList>
            <consortium name="Ensembl"/>
        </authorList>
    </citation>
    <scope>IDENTIFICATION</scope>
</reference>
<dbReference type="AlphaFoldDB" id="A0A8C0H0Q0"/>
<evidence type="ECO:0000259" key="8">
    <source>
        <dbReference type="PROSITE" id="PS50240"/>
    </source>
</evidence>
<evidence type="ECO:0000256" key="5">
    <source>
        <dbReference type="ARBA" id="ARBA00023145"/>
    </source>
</evidence>
<dbReference type="Pfam" id="PF00089">
    <property type="entry name" value="Trypsin"/>
    <property type="match status" value="1"/>
</dbReference>
<sequence>MTPVAVCSRHSSLRAAVTCVCPRGAILVAGQSQTHLELGIDLLPPVLGCSGAFLPLNISLPEEIIGGWEAQPHSRPYMAFVKIEKGGHCGGFLIRKDVVVTAAHCNCNLGTITVVLAAHNVSRQEPGRQEIWVRRRIPHPEYNDETLGNDIMLLQLESPAQVNDWVRPIKLPKARQKVKPGTRCSVAGWGLTSSDPEKTSDVLMEVELPVKEDEFCRLYFGREYNYKSMLCAGDMRVPEGTLEGDSGGPLVCDGVAQGIVSWDFKDQSPPEVYTRLSHFIPWIKKMMKKLPH</sequence>
<proteinExistence type="predicted"/>
<dbReference type="InterPro" id="IPR018114">
    <property type="entry name" value="TRYPSIN_HIS"/>
</dbReference>
<dbReference type="InterPro" id="IPR001314">
    <property type="entry name" value="Peptidase_S1A"/>
</dbReference>
<dbReference type="Gene3D" id="2.40.10.10">
    <property type="entry name" value="Trypsin-like serine proteases"/>
    <property type="match status" value="2"/>
</dbReference>
<dbReference type="InterPro" id="IPR001254">
    <property type="entry name" value="Trypsin_dom"/>
</dbReference>
<evidence type="ECO:0000256" key="2">
    <source>
        <dbReference type="ARBA" id="ARBA00022729"/>
    </source>
</evidence>
<reference evidence="9" key="1">
    <citation type="submission" date="2025-08" db="UniProtKB">
        <authorList>
            <consortium name="Ensembl"/>
        </authorList>
    </citation>
    <scope>IDENTIFICATION</scope>
</reference>
<dbReference type="PROSITE" id="PS00135">
    <property type="entry name" value="TRYPSIN_SER"/>
    <property type="match status" value="1"/>
</dbReference>
<accession>A0A8C0H0Q0</accession>
<evidence type="ECO:0000256" key="7">
    <source>
        <dbReference type="RuleBase" id="RU363034"/>
    </source>
</evidence>
<feature type="domain" description="Peptidase S1" evidence="8">
    <location>
        <begin position="64"/>
        <end position="288"/>
    </location>
</feature>
<evidence type="ECO:0000256" key="3">
    <source>
        <dbReference type="ARBA" id="ARBA00022801"/>
    </source>
</evidence>
<dbReference type="Ensembl" id="ENSCABT00000017607.1">
    <property type="protein sequence ID" value="ENSCABP00000016052.1"/>
    <property type="gene ID" value="ENSCABG00000011839.1"/>
</dbReference>
<keyword evidence="2" id="KW-0732">Signal</keyword>
<keyword evidence="10" id="KW-1185">Reference proteome</keyword>
<dbReference type="CDD" id="cd00190">
    <property type="entry name" value="Tryp_SPc"/>
    <property type="match status" value="1"/>
</dbReference>
<dbReference type="Proteomes" id="UP000694404">
    <property type="component" value="Unplaced"/>
</dbReference>
<dbReference type="InterPro" id="IPR033116">
    <property type="entry name" value="TRYPSIN_SER"/>
</dbReference>
<organism evidence="9 10">
    <name type="scientific">Chelonoidis abingdonii</name>
    <name type="common">Abingdon island giant tortoise</name>
    <name type="synonym">Testudo abingdonii</name>
    <dbReference type="NCBI Taxonomy" id="106734"/>
    <lineage>
        <taxon>Eukaryota</taxon>
        <taxon>Metazoa</taxon>
        <taxon>Chordata</taxon>
        <taxon>Craniata</taxon>
        <taxon>Vertebrata</taxon>
        <taxon>Euteleostomi</taxon>
        <taxon>Archelosauria</taxon>
        <taxon>Testudinata</taxon>
        <taxon>Testudines</taxon>
        <taxon>Cryptodira</taxon>
        <taxon>Durocryptodira</taxon>
        <taxon>Testudinoidea</taxon>
        <taxon>Testudinidae</taxon>
        <taxon>Chelonoidis</taxon>
    </lineage>
</organism>
<keyword evidence="6" id="KW-1015">Disulfide bond</keyword>
<keyword evidence="4 7" id="KW-0720">Serine protease</keyword>
<dbReference type="FunFam" id="2.40.10.10:FF:000014">
    <property type="entry name" value="Complement factor D"/>
    <property type="match status" value="1"/>
</dbReference>
<dbReference type="GeneTree" id="ENSGT01030000234551"/>
<name>A0A8C0H0Q0_CHEAB</name>
<evidence type="ECO:0000256" key="6">
    <source>
        <dbReference type="ARBA" id="ARBA00023157"/>
    </source>
</evidence>
<dbReference type="GO" id="GO:0004252">
    <property type="term" value="F:serine-type endopeptidase activity"/>
    <property type="evidence" value="ECO:0007669"/>
    <property type="project" value="InterPro"/>
</dbReference>
<keyword evidence="1 7" id="KW-0645">Protease</keyword>
<dbReference type="PROSITE" id="PS50240">
    <property type="entry name" value="TRYPSIN_DOM"/>
    <property type="match status" value="1"/>
</dbReference>
<keyword evidence="5" id="KW-0865">Zymogen</keyword>
<dbReference type="InterPro" id="IPR043504">
    <property type="entry name" value="Peptidase_S1_PA_chymotrypsin"/>
</dbReference>
<dbReference type="SUPFAM" id="SSF50494">
    <property type="entry name" value="Trypsin-like serine proteases"/>
    <property type="match status" value="1"/>
</dbReference>
<evidence type="ECO:0000256" key="4">
    <source>
        <dbReference type="ARBA" id="ARBA00022825"/>
    </source>
</evidence>
<evidence type="ECO:0000256" key="1">
    <source>
        <dbReference type="ARBA" id="ARBA00022670"/>
    </source>
</evidence>
<dbReference type="PANTHER" id="PTHR24271">
    <property type="entry name" value="KALLIKREIN-RELATED"/>
    <property type="match status" value="1"/>
</dbReference>
<dbReference type="FunFam" id="2.40.10.10:FF:000068">
    <property type="entry name" value="transmembrane protease serine 2"/>
    <property type="match status" value="1"/>
</dbReference>
<evidence type="ECO:0000313" key="9">
    <source>
        <dbReference type="Ensembl" id="ENSCABP00000016052.1"/>
    </source>
</evidence>
<dbReference type="PROSITE" id="PS00134">
    <property type="entry name" value="TRYPSIN_HIS"/>
    <property type="match status" value="1"/>
</dbReference>
<dbReference type="SMART" id="SM00020">
    <property type="entry name" value="Tryp_SPc"/>
    <property type="match status" value="1"/>
</dbReference>
<dbReference type="OMA" id="NEMNICA"/>
<keyword evidence="3 7" id="KW-0378">Hydrolase</keyword>